<comment type="caution">
    <text evidence="1">The sequence shown here is derived from an EMBL/GenBank/DDBJ whole genome shotgun (WGS) entry which is preliminary data.</text>
</comment>
<protein>
    <submittedName>
        <fullName evidence="1">Uncharacterized protein</fullName>
    </submittedName>
</protein>
<dbReference type="Proteomes" id="UP000728968">
    <property type="component" value="Unassembled WGS sequence"/>
</dbReference>
<name>A0ABS2G463_FUSMR</name>
<dbReference type="EMBL" id="JACJLT010000221">
    <property type="protein sequence ID" value="MBM6876211.1"/>
    <property type="molecule type" value="Genomic_DNA"/>
</dbReference>
<evidence type="ECO:0000313" key="2">
    <source>
        <dbReference type="Proteomes" id="UP000728968"/>
    </source>
</evidence>
<dbReference type="RefSeq" id="WP_204716827.1">
    <property type="nucleotide sequence ID" value="NZ_JACJLT010000221.1"/>
</dbReference>
<organism evidence="1 2">
    <name type="scientific">Fusobacterium mortiferum</name>
    <dbReference type="NCBI Taxonomy" id="850"/>
    <lineage>
        <taxon>Bacteria</taxon>
        <taxon>Fusobacteriati</taxon>
        <taxon>Fusobacteriota</taxon>
        <taxon>Fusobacteriia</taxon>
        <taxon>Fusobacteriales</taxon>
        <taxon>Fusobacteriaceae</taxon>
        <taxon>Fusobacterium</taxon>
    </lineage>
</organism>
<reference evidence="1 2" key="1">
    <citation type="journal article" date="2021" name="Sci. Rep.">
        <title>The distribution of antibiotic resistance genes in chicken gut microbiota commensals.</title>
        <authorList>
            <person name="Juricova H."/>
            <person name="Matiasovicova J."/>
            <person name="Kubasova T."/>
            <person name="Cejkova D."/>
            <person name="Rychlik I."/>
        </authorList>
    </citation>
    <scope>NUCLEOTIDE SEQUENCE [LARGE SCALE GENOMIC DNA]</scope>
    <source>
        <strain evidence="1 2">An425</strain>
    </source>
</reference>
<accession>A0ABS2G463</accession>
<evidence type="ECO:0000313" key="1">
    <source>
        <dbReference type="EMBL" id="MBM6876211.1"/>
    </source>
</evidence>
<proteinExistence type="predicted"/>
<gene>
    <name evidence="1" type="ORF">H6A04_11265</name>
</gene>
<sequence>MVQYESLEKLHFKGENVVEEYQKRIENCCTYNTELKIYPILRRERVIKEQYSLFCLPINEINLLQEKIFLKRKLLVTLVLLINTLRLY</sequence>
<keyword evidence="2" id="KW-1185">Reference proteome</keyword>